<dbReference type="InterPro" id="IPR027417">
    <property type="entry name" value="P-loop_NTPase"/>
</dbReference>
<dbReference type="Pfam" id="PF02933">
    <property type="entry name" value="CDC48_2"/>
    <property type="match status" value="1"/>
</dbReference>
<dbReference type="Pfam" id="PF17862">
    <property type="entry name" value="AAA_lid_3"/>
    <property type="match status" value="2"/>
</dbReference>
<dbReference type="PROSITE" id="PS00674">
    <property type="entry name" value="AAA"/>
    <property type="match status" value="2"/>
</dbReference>
<evidence type="ECO:0000259" key="7">
    <source>
        <dbReference type="SMART" id="SM01073"/>
    </source>
</evidence>
<evidence type="ECO:0000313" key="8">
    <source>
        <dbReference type="EMBL" id="KXB00400.1"/>
    </source>
</evidence>
<gene>
    <name evidence="8" type="ORF">AKJ42_00895</name>
</gene>
<evidence type="ECO:0000256" key="1">
    <source>
        <dbReference type="ARBA" id="ARBA00009833"/>
    </source>
</evidence>
<evidence type="ECO:0008006" key="10">
    <source>
        <dbReference type="Google" id="ProtNLM"/>
    </source>
</evidence>
<organism evidence="8 9">
    <name type="scientific">candidate division MSBL1 archaeon SCGC-AAA261C02</name>
    <dbReference type="NCBI Taxonomy" id="1698272"/>
    <lineage>
        <taxon>Archaea</taxon>
        <taxon>Methanobacteriati</taxon>
        <taxon>Methanobacteriota</taxon>
        <taxon>candidate division MSBL1</taxon>
    </lineage>
</organism>
<dbReference type="Proteomes" id="UP000070520">
    <property type="component" value="Unassembled WGS sequence"/>
</dbReference>
<keyword evidence="9" id="KW-1185">Reference proteome</keyword>
<dbReference type="Gene3D" id="3.10.330.10">
    <property type="match status" value="1"/>
</dbReference>
<comment type="caution">
    <text evidence="8">The sequence shown here is derived from an EMBL/GenBank/DDBJ whole genome shotgun (WGS) entry which is preliminary data.</text>
</comment>
<dbReference type="InterPro" id="IPR029067">
    <property type="entry name" value="CDC48_domain_2-like_sf"/>
</dbReference>
<dbReference type="PANTHER" id="PTHR23077">
    <property type="entry name" value="AAA-FAMILY ATPASE"/>
    <property type="match status" value="1"/>
</dbReference>
<dbReference type="SUPFAM" id="SSF52540">
    <property type="entry name" value="P-loop containing nucleoside triphosphate hydrolases"/>
    <property type="match status" value="2"/>
</dbReference>
<dbReference type="SMART" id="SM01073">
    <property type="entry name" value="CDC48_N"/>
    <property type="match status" value="1"/>
</dbReference>
<dbReference type="FunFam" id="1.10.8.60:FF:000057">
    <property type="entry name" value="AAA family ATPase, CDC48 subfamily"/>
    <property type="match status" value="1"/>
</dbReference>
<dbReference type="SUPFAM" id="SSF54585">
    <property type="entry name" value="Cdc48 domain 2-like"/>
    <property type="match status" value="1"/>
</dbReference>
<dbReference type="InterPro" id="IPR003338">
    <property type="entry name" value="CDC4_N-term_subdom"/>
</dbReference>
<evidence type="ECO:0000256" key="2">
    <source>
        <dbReference type="ARBA" id="ARBA00022737"/>
    </source>
</evidence>
<keyword evidence="2" id="KW-0677">Repeat</keyword>
<dbReference type="GO" id="GO:0005524">
    <property type="term" value="F:ATP binding"/>
    <property type="evidence" value="ECO:0007669"/>
    <property type="project" value="UniProtKB-KW"/>
</dbReference>
<dbReference type="PATRIC" id="fig|1698272.3.peg.548"/>
<dbReference type="FunFam" id="3.40.50.300:FF:000018">
    <property type="entry name" value="Cell division control 48"/>
    <property type="match status" value="1"/>
</dbReference>
<evidence type="ECO:0000313" key="9">
    <source>
        <dbReference type="Proteomes" id="UP000070520"/>
    </source>
</evidence>
<dbReference type="Gene3D" id="1.10.8.60">
    <property type="match status" value="2"/>
</dbReference>
<dbReference type="InterPro" id="IPR041569">
    <property type="entry name" value="AAA_lid_3"/>
</dbReference>
<dbReference type="InterPro" id="IPR009010">
    <property type="entry name" value="Asp_de-COase-like_dom_sf"/>
</dbReference>
<dbReference type="InterPro" id="IPR003960">
    <property type="entry name" value="ATPase_AAA_CS"/>
</dbReference>
<dbReference type="CDD" id="cd19511">
    <property type="entry name" value="RecA-like_CDC48_r2-like"/>
    <property type="match status" value="1"/>
</dbReference>
<feature type="domain" description="AAA+ ATPase" evidence="5">
    <location>
        <begin position="518"/>
        <end position="656"/>
    </location>
</feature>
<sequence length="766" mass="84277">MGEEEENGIKLTVAEARRQQDVGRSVIRINEKTMRELGAQKGDIVEVEGQRKTGAIVRGSYPEDEGLDIIRMDGLERRNAGVSIGEKAVLRKAEVKEADNVTIAPTDQQIRIMGGGEAFKRNLYGRPLSKSDVLTLGGGRAREPTAPTSLFGGSIEDIFQQMSSAFGLGEIRFMVTNTNPDGIVLVTDKTEVTVSSKPVEVVETAIPTVTYEDIGGLEDEIQRVREMVELPLRHPELFDRLGIEPPKGVLLHGPPGTGKTLIAKAVANESEAYFKSIAGPEIMSKFYGQSEKRLRDIFEDAEKNAPAIIFIDELDAIASKREEVTGEVERRVVSQLLSLMDGLEARGKVIVIAATNRPNAVDPALRRPGRFDREIVIGVPSRDGRKEILEIHTRGMPLSDDVDLDEYADLTHGYVGADLAALAREAAMNSLRRILPEIKFEEKLIPQEVLKDLEVTKDDFSVAMRQVEPSAMREVLVQVPDVHWGDVGGLEEVKQKLREAVEWPLKSPDSFERLGIEAPHGTLLYGPPGTGKTLLARAVATESDANFISIKGPELLSKWVGESEKAVRETFRKARMAAPAVIFFDEIDAMVPKRGSRLGDSGVGERVISQLLTELDGLEKLENVAVIGATNRPDLIDPALLRPGRFDRVIMTPAPDLDARKEIFEIHTKKVPLADDVDLGELARKTEGYTGADIASICKEAGMLALREDLESKEVKMQHFNQAMQKISATVTDEITDTYEEFGKKYGKQIGEEVGKEPGKEVGAYY</sequence>
<evidence type="ECO:0000256" key="4">
    <source>
        <dbReference type="ARBA" id="ARBA00022840"/>
    </source>
</evidence>
<dbReference type="Pfam" id="PF00004">
    <property type="entry name" value="AAA"/>
    <property type="match status" value="2"/>
</dbReference>
<dbReference type="InterPro" id="IPR003959">
    <property type="entry name" value="ATPase_AAA_core"/>
</dbReference>
<dbReference type="SMART" id="SM00382">
    <property type="entry name" value="AAA"/>
    <property type="match status" value="2"/>
</dbReference>
<protein>
    <recommendedName>
        <fullName evidence="10">ATPase AAA</fullName>
    </recommendedName>
</protein>
<reference evidence="8 9" key="1">
    <citation type="journal article" date="2016" name="Sci. Rep.">
        <title>Metabolic traits of an uncultured archaeal lineage -MSBL1- from brine pools of the Red Sea.</title>
        <authorList>
            <person name="Mwirichia R."/>
            <person name="Alam I."/>
            <person name="Rashid M."/>
            <person name="Vinu M."/>
            <person name="Ba-Alawi W."/>
            <person name="Anthony Kamau A."/>
            <person name="Kamanda Ngugi D."/>
            <person name="Goker M."/>
            <person name="Klenk H.P."/>
            <person name="Bajic V."/>
            <person name="Stingl U."/>
        </authorList>
    </citation>
    <scope>NUCLEOTIDE SEQUENCE [LARGE SCALE GENOMIC DNA]</scope>
    <source>
        <strain evidence="8">SCGC-AAA261C02</strain>
    </source>
</reference>
<keyword evidence="3" id="KW-0547">Nucleotide-binding</keyword>
<feature type="domain" description="CDC48 N-terminal subdomain" evidence="7">
    <location>
        <begin position="10"/>
        <end position="95"/>
    </location>
</feature>
<evidence type="ECO:0000259" key="6">
    <source>
        <dbReference type="SMART" id="SM01072"/>
    </source>
</evidence>
<dbReference type="PANTHER" id="PTHR23077:SF171">
    <property type="entry name" value="NUCLEAR VALOSIN-CONTAINING PROTEIN-LIKE"/>
    <property type="match status" value="1"/>
</dbReference>
<dbReference type="SMART" id="SM01072">
    <property type="entry name" value="CDC48_2"/>
    <property type="match status" value="1"/>
</dbReference>
<dbReference type="NCBIfam" id="TIGR01243">
    <property type="entry name" value="CDC48"/>
    <property type="match status" value="1"/>
</dbReference>
<dbReference type="FunFam" id="1.10.8.60:FF:000038">
    <property type="entry name" value="spermatogenesis-associated protein 5-like protein 1"/>
    <property type="match status" value="1"/>
</dbReference>
<dbReference type="GO" id="GO:0016887">
    <property type="term" value="F:ATP hydrolysis activity"/>
    <property type="evidence" value="ECO:0007669"/>
    <property type="project" value="InterPro"/>
</dbReference>
<dbReference type="InterPro" id="IPR004201">
    <property type="entry name" value="Cdc48_dom2"/>
</dbReference>
<evidence type="ECO:0000256" key="3">
    <source>
        <dbReference type="ARBA" id="ARBA00022741"/>
    </source>
</evidence>
<dbReference type="InterPro" id="IPR003593">
    <property type="entry name" value="AAA+_ATPase"/>
</dbReference>
<dbReference type="Gene3D" id="2.40.40.20">
    <property type="match status" value="1"/>
</dbReference>
<feature type="domain" description="AAA+ ATPase" evidence="5">
    <location>
        <begin position="245"/>
        <end position="381"/>
    </location>
</feature>
<keyword evidence="4" id="KW-0067">ATP-binding</keyword>
<proteinExistence type="inferred from homology"/>
<dbReference type="GO" id="GO:0005737">
    <property type="term" value="C:cytoplasm"/>
    <property type="evidence" value="ECO:0007669"/>
    <property type="project" value="UniProtKB-ARBA"/>
</dbReference>
<dbReference type="FunFam" id="2.40.40.20:FF:000007">
    <property type="entry name" value="AAA family ATPase"/>
    <property type="match status" value="1"/>
</dbReference>
<evidence type="ECO:0000259" key="5">
    <source>
        <dbReference type="SMART" id="SM00382"/>
    </source>
</evidence>
<comment type="similarity">
    <text evidence="1">Belongs to the AAA ATPase family. CDC48 subfamily.</text>
</comment>
<dbReference type="EMBL" id="LHXW01000005">
    <property type="protein sequence ID" value="KXB00400.1"/>
    <property type="molecule type" value="Genomic_DNA"/>
</dbReference>
<feature type="domain" description="CDC48" evidence="6">
    <location>
        <begin position="111"/>
        <end position="201"/>
    </location>
</feature>
<dbReference type="InterPro" id="IPR050168">
    <property type="entry name" value="AAA_ATPase_domain"/>
</dbReference>
<name>A0A133V1S8_9EURY</name>
<dbReference type="AlphaFoldDB" id="A0A133V1S8"/>
<accession>A0A133V1S8</accession>
<dbReference type="InterPro" id="IPR005938">
    <property type="entry name" value="AAA_ATPase_CDC48"/>
</dbReference>
<dbReference type="Gene3D" id="3.40.50.300">
    <property type="entry name" value="P-loop containing nucleotide triphosphate hydrolases"/>
    <property type="match status" value="2"/>
</dbReference>
<dbReference type="SUPFAM" id="SSF50692">
    <property type="entry name" value="ADC-like"/>
    <property type="match status" value="1"/>
</dbReference>
<dbReference type="Pfam" id="PF02359">
    <property type="entry name" value="CDC48_N"/>
    <property type="match status" value="1"/>
</dbReference>
<dbReference type="FunFam" id="3.40.50.300:FF:000012">
    <property type="entry name" value="Transitional endoplasmic reticulum ATPase"/>
    <property type="match status" value="1"/>
</dbReference>